<accession>A0A645HG56</accession>
<dbReference type="GO" id="GO:0005737">
    <property type="term" value="C:cytoplasm"/>
    <property type="evidence" value="ECO:0007669"/>
    <property type="project" value="TreeGrafter"/>
</dbReference>
<dbReference type="Gene3D" id="3.20.20.70">
    <property type="entry name" value="Aldolase class I"/>
    <property type="match status" value="1"/>
</dbReference>
<evidence type="ECO:0000256" key="9">
    <source>
        <dbReference type="ARBA" id="ARBA00047851"/>
    </source>
</evidence>
<gene>
    <name evidence="12" type="primary">thiE_40</name>
    <name evidence="12" type="ORF">SDC9_185512</name>
</gene>
<evidence type="ECO:0000256" key="10">
    <source>
        <dbReference type="ARBA" id="ARBA00047883"/>
    </source>
</evidence>
<proteinExistence type="inferred from homology"/>
<dbReference type="FunFam" id="3.20.20.70:FF:000096">
    <property type="entry name" value="Thiamine-phosphate synthase"/>
    <property type="match status" value="1"/>
</dbReference>
<organism evidence="12">
    <name type="scientific">bioreactor metagenome</name>
    <dbReference type="NCBI Taxonomy" id="1076179"/>
    <lineage>
        <taxon>unclassified sequences</taxon>
        <taxon>metagenomes</taxon>
        <taxon>ecological metagenomes</taxon>
    </lineage>
</organism>
<name>A0A645HG56_9ZZZZ</name>
<comment type="catalytic activity">
    <reaction evidence="8">
        <text>4-methyl-5-(2-phosphooxyethyl)-thiazole + 4-amino-2-methyl-5-(diphosphooxymethyl)pyrimidine + H(+) = thiamine phosphate + diphosphate</text>
        <dbReference type="Rhea" id="RHEA:22328"/>
        <dbReference type="ChEBI" id="CHEBI:15378"/>
        <dbReference type="ChEBI" id="CHEBI:33019"/>
        <dbReference type="ChEBI" id="CHEBI:37575"/>
        <dbReference type="ChEBI" id="CHEBI:57841"/>
        <dbReference type="ChEBI" id="CHEBI:58296"/>
        <dbReference type="EC" id="2.5.1.3"/>
    </reaction>
</comment>
<evidence type="ECO:0000256" key="2">
    <source>
        <dbReference type="ARBA" id="ARBA00005165"/>
    </source>
</evidence>
<evidence type="ECO:0000256" key="1">
    <source>
        <dbReference type="ARBA" id="ARBA00001946"/>
    </source>
</evidence>
<evidence type="ECO:0000256" key="5">
    <source>
        <dbReference type="ARBA" id="ARBA00022723"/>
    </source>
</evidence>
<evidence type="ECO:0000259" key="11">
    <source>
        <dbReference type="Pfam" id="PF02581"/>
    </source>
</evidence>
<dbReference type="GO" id="GO:0004789">
    <property type="term" value="F:thiamine-phosphate diphosphorylase activity"/>
    <property type="evidence" value="ECO:0007669"/>
    <property type="project" value="UniProtKB-EC"/>
</dbReference>
<dbReference type="HAMAP" id="MF_00097">
    <property type="entry name" value="TMP_synthase"/>
    <property type="match status" value="1"/>
</dbReference>
<evidence type="ECO:0000256" key="3">
    <source>
        <dbReference type="ARBA" id="ARBA00012830"/>
    </source>
</evidence>
<evidence type="ECO:0000256" key="7">
    <source>
        <dbReference type="ARBA" id="ARBA00022977"/>
    </source>
</evidence>
<comment type="catalytic activity">
    <reaction evidence="10">
        <text>2-[(2R,5Z)-2-carboxy-4-methylthiazol-5(2H)-ylidene]ethyl phosphate + 4-amino-2-methyl-5-(diphosphooxymethyl)pyrimidine + 2 H(+) = thiamine phosphate + CO2 + diphosphate</text>
        <dbReference type="Rhea" id="RHEA:47844"/>
        <dbReference type="ChEBI" id="CHEBI:15378"/>
        <dbReference type="ChEBI" id="CHEBI:16526"/>
        <dbReference type="ChEBI" id="CHEBI:33019"/>
        <dbReference type="ChEBI" id="CHEBI:37575"/>
        <dbReference type="ChEBI" id="CHEBI:57841"/>
        <dbReference type="ChEBI" id="CHEBI:62899"/>
        <dbReference type="EC" id="2.5.1.3"/>
    </reaction>
</comment>
<dbReference type="AlphaFoldDB" id="A0A645HG56"/>
<comment type="cofactor">
    <cofactor evidence="1">
        <name>Mg(2+)</name>
        <dbReference type="ChEBI" id="CHEBI:18420"/>
    </cofactor>
</comment>
<dbReference type="InterPro" id="IPR036206">
    <property type="entry name" value="ThiamineP_synth_sf"/>
</dbReference>
<dbReference type="PANTHER" id="PTHR20857:SF15">
    <property type="entry name" value="THIAMINE-PHOSPHATE SYNTHASE"/>
    <property type="match status" value="1"/>
</dbReference>
<dbReference type="EMBL" id="VSSQ01092950">
    <property type="protein sequence ID" value="MPN37991.1"/>
    <property type="molecule type" value="Genomic_DNA"/>
</dbReference>
<comment type="catalytic activity">
    <reaction evidence="9">
        <text>2-(2-carboxy-4-methylthiazol-5-yl)ethyl phosphate + 4-amino-2-methyl-5-(diphosphooxymethyl)pyrimidine + 2 H(+) = thiamine phosphate + CO2 + diphosphate</text>
        <dbReference type="Rhea" id="RHEA:47848"/>
        <dbReference type="ChEBI" id="CHEBI:15378"/>
        <dbReference type="ChEBI" id="CHEBI:16526"/>
        <dbReference type="ChEBI" id="CHEBI:33019"/>
        <dbReference type="ChEBI" id="CHEBI:37575"/>
        <dbReference type="ChEBI" id="CHEBI:57841"/>
        <dbReference type="ChEBI" id="CHEBI:62890"/>
        <dbReference type="EC" id="2.5.1.3"/>
    </reaction>
</comment>
<evidence type="ECO:0000313" key="12">
    <source>
        <dbReference type="EMBL" id="MPN37991.1"/>
    </source>
</evidence>
<dbReference type="CDD" id="cd00564">
    <property type="entry name" value="TMP_TenI"/>
    <property type="match status" value="1"/>
</dbReference>
<evidence type="ECO:0000256" key="4">
    <source>
        <dbReference type="ARBA" id="ARBA00022679"/>
    </source>
</evidence>
<reference evidence="12" key="1">
    <citation type="submission" date="2019-08" db="EMBL/GenBank/DDBJ databases">
        <authorList>
            <person name="Kucharzyk K."/>
            <person name="Murdoch R.W."/>
            <person name="Higgins S."/>
            <person name="Loffler F."/>
        </authorList>
    </citation>
    <scope>NUCLEOTIDE SEQUENCE</scope>
</reference>
<dbReference type="EC" id="2.5.1.3" evidence="3"/>
<dbReference type="Pfam" id="PF02581">
    <property type="entry name" value="TMP-TENI"/>
    <property type="match status" value="1"/>
</dbReference>
<dbReference type="GO" id="GO:0009229">
    <property type="term" value="P:thiamine diphosphate biosynthetic process"/>
    <property type="evidence" value="ECO:0007669"/>
    <property type="project" value="UniProtKB-UniPathway"/>
</dbReference>
<dbReference type="PANTHER" id="PTHR20857">
    <property type="entry name" value="THIAMINE-PHOSPHATE PYROPHOSPHORYLASE"/>
    <property type="match status" value="1"/>
</dbReference>
<keyword evidence="4 12" id="KW-0808">Transferase</keyword>
<dbReference type="UniPathway" id="UPA00060">
    <property type="reaction ID" value="UER00141"/>
</dbReference>
<dbReference type="GO" id="GO:0046872">
    <property type="term" value="F:metal ion binding"/>
    <property type="evidence" value="ECO:0007669"/>
    <property type="project" value="UniProtKB-KW"/>
</dbReference>
<dbReference type="InterPro" id="IPR034291">
    <property type="entry name" value="TMP_synthase"/>
</dbReference>
<protein>
    <recommendedName>
        <fullName evidence="3">thiamine phosphate synthase</fullName>
        <ecNumber evidence="3">2.5.1.3</ecNumber>
    </recommendedName>
</protein>
<comment type="pathway">
    <text evidence="2">Cofactor biosynthesis; thiamine diphosphate biosynthesis; thiamine phosphate from 4-amino-2-methyl-5-diphosphomethylpyrimidine and 4-methyl-5-(2-phosphoethyl)-thiazole: step 1/1.</text>
</comment>
<dbReference type="SUPFAM" id="SSF51391">
    <property type="entry name" value="Thiamin phosphate synthase"/>
    <property type="match status" value="1"/>
</dbReference>
<comment type="caution">
    <text evidence="12">The sequence shown here is derived from an EMBL/GenBank/DDBJ whole genome shotgun (WGS) entry which is preliminary data.</text>
</comment>
<keyword evidence="7" id="KW-0784">Thiamine biosynthesis</keyword>
<keyword evidence="6" id="KW-0460">Magnesium</keyword>
<dbReference type="InterPro" id="IPR013785">
    <property type="entry name" value="Aldolase_TIM"/>
</dbReference>
<keyword evidence="5" id="KW-0479">Metal-binding</keyword>
<dbReference type="NCBIfam" id="TIGR00693">
    <property type="entry name" value="thiE"/>
    <property type="match status" value="1"/>
</dbReference>
<feature type="domain" description="Thiamine phosphate synthase/TenI" evidence="11">
    <location>
        <begin position="19"/>
        <end position="199"/>
    </location>
</feature>
<dbReference type="GO" id="GO:0009228">
    <property type="term" value="P:thiamine biosynthetic process"/>
    <property type="evidence" value="ECO:0007669"/>
    <property type="project" value="UniProtKB-KW"/>
</dbReference>
<evidence type="ECO:0000256" key="8">
    <source>
        <dbReference type="ARBA" id="ARBA00047334"/>
    </source>
</evidence>
<evidence type="ECO:0000256" key="6">
    <source>
        <dbReference type="ARBA" id="ARBA00022842"/>
    </source>
</evidence>
<dbReference type="InterPro" id="IPR022998">
    <property type="entry name" value="ThiamineP_synth_TenI"/>
</dbReference>
<sequence>MIFRTLAERMKVFCDAADLYPVISSEFCAGRDPLAVLRAVGAGGAKLFQLREKHRSDRELYDLARAAREIADEYGMLFILDDRADIALAAGADGVHLGQDDLPVAAAKQLAPELIVGSSTHNLEEALAAEQSGADYLNIGPIYPTRTKSVACGALGVAAIGRIAPQLHIPFTVMGGIKMRHIAELRAAGARRIAMVTEITQAPDVTAAVRRLRELFR</sequence>